<dbReference type="RefSeq" id="WP_371841202.1">
    <property type="nucleotide sequence ID" value="NZ_JBGMEK010000090.1"/>
</dbReference>
<organism evidence="1 2">
    <name type="scientific">Microbulbifer epialgicus</name>
    <dbReference type="NCBI Taxonomy" id="393907"/>
    <lineage>
        <taxon>Bacteria</taxon>
        <taxon>Pseudomonadati</taxon>
        <taxon>Pseudomonadota</taxon>
        <taxon>Gammaproteobacteria</taxon>
        <taxon>Cellvibrionales</taxon>
        <taxon>Microbulbiferaceae</taxon>
        <taxon>Microbulbifer</taxon>
    </lineage>
</organism>
<proteinExistence type="predicted"/>
<name>A0ABV4P4T9_9GAMM</name>
<reference evidence="1 2" key="1">
    <citation type="submission" date="2024-08" db="EMBL/GenBank/DDBJ databases">
        <authorList>
            <person name="Ishaq N."/>
        </authorList>
    </citation>
    <scope>NUCLEOTIDE SEQUENCE [LARGE SCALE GENOMIC DNA]</scope>
    <source>
        <strain evidence="1 2">DSM 18651</strain>
    </source>
</reference>
<dbReference type="EMBL" id="JBGMEK010000090">
    <property type="protein sequence ID" value="MFA0813395.1"/>
    <property type="molecule type" value="Genomic_DNA"/>
</dbReference>
<comment type="caution">
    <text evidence="1">The sequence shown here is derived from an EMBL/GenBank/DDBJ whole genome shotgun (WGS) entry which is preliminary data.</text>
</comment>
<sequence>MLIKADDDQYFVLPDDIAESIISDPTIDPTMEDVPDFTAQEVNTVVHVSVGFMMDSKLTLEENFQMMREDFAGRRQASEENRLKARQLIEKYNNEITINEIGVCNIEDVIQTKEEQEAILKERYPNWGKLPIKDEK</sequence>
<accession>A0ABV4P4T9</accession>
<dbReference type="Proteomes" id="UP001569428">
    <property type="component" value="Unassembled WGS sequence"/>
</dbReference>
<protein>
    <submittedName>
        <fullName evidence="1">Uncharacterized protein</fullName>
    </submittedName>
</protein>
<gene>
    <name evidence="1" type="ORF">ACCI49_21085</name>
</gene>
<evidence type="ECO:0000313" key="2">
    <source>
        <dbReference type="Proteomes" id="UP001569428"/>
    </source>
</evidence>
<keyword evidence="2" id="KW-1185">Reference proteome</keyword>
<evidence type="ECO:0000313" key="1">
    <source>
        <dbReference type="EMBL" id="MFA0813395.1"/>
    </source>
</evidence>